<dbReference type="GO" id="GO:0046872">
    <property type="term" value="F:metal ion binding"/>
    <property type="evidence" value="ECO:0007669"/>
    <property type="project" value="UniProtKB-KW"/>
</dbReference>
<evidence type="ECO:0000313" key="6">
    <source>
        <dbReference type="Proteomes" id="UP000440694"/>
    </source>
</evidence>
<dbReference type="InterPro" id="IPR011057">
    <property type="entry name" value="Mss4-like_sf"/>
</dbReference>
<evidence type="ECO:0000256" key="1">
    <source>
        <dbReference type="ARBA" id="ARBA00005495"/>
    </source>
</evidence>
<evidence type="ECO:0000256" key="3">
    <source>
        <dbReference type="ARBA" id="ARBA00022833"/>
    </source>
</evidence>
<dbReference type="EMBL" id="WMBQ01000001">
    <property type="protein sequence ID" value="MTD93022.1"/>
    <property type="molecule type" value="Genomic_DNA"/>
</dbReference>
<dbReference type="GO" id="GO:0016846">
    <property type="term" value="F:carbon-sulfur lyase activity"/>
    <property type="evidence" value="ECO:0007669"/>
    <property type="project" value="InterPro"/>
</dbReference>
<keyword evidence="3" id="KW-0862">Zinc</keyword>
<keyword evidence="6" id="KW-1185">Reference proteome</keyword>
<protein>
    <submittedName>
        <fullName evidence="5">GFA family protein</fullName>
    </submittedName>
</protein>
<dbReference type="Proteomes" id="UP000440694">
    <property type="component" value="Unassembled WGS sequence"/>
</dbReference>
<accession>A0A6I3KH75</accession>
<dbReference type="InterPro" id="IPR052355">
    <property type="entry name" value="CENP-V-like"/>
</dbReference>
<organism evidence="5 6">
    <name type="scientific">Hyphomicrobium album</name>
    <dbReference type="NCBI Taxonomy" id="2665159"/>
    <lineage>
        <taxon>Bacteria</taxon>
        <taxon>Pseudomonadati</taxon>
        <taxon>Pseudomonadota</taxon>
        <taxon>Alphaproteobacteria</taxon>
        <taxon>Hyphomicrobiales</taxon>
        <taxon>Hyphomicrobiaceae</taxon>
        <taxon>Hyphomicrobium</taxon>
    </lineage>
</organism>
<dbReference type="PROSITE" id="PS51891">
    <property type="entry name" value="CENP_V_GFA"/>
    <property type="match status" value="1"/>
</dbReference>
<comment type="caution">
    <text evidence="5">The sequence shown here is derived from an EMBL/GenBank/DDBJ whole genome shotgun (WGS) entry which is preliminary data.</text>
</comment>
<dbReference type="PANTHER" id="PTHR28620">
    <property type="entry name" value="CENTROMERE PROTEIN V"/>
    <property type="match status" value="1"/>
</dbReference>
<feature type="domain" description="CENP-V/GFA" evidence="4">
    <location>
        <begin position="7"/>
        <end position="114"/>
    </location>
</feature>
<dbReference type="RefSeq" id="WP_154737601.1">
    <property type="nucleotide sequence ID" value="NZ_WMBQ01000001.1"/>
</dbReference>
<keyword evidence="2" id="KW-0479">Metal-binding</keyword>
<evidence type="ECO:0000256" key="2">
    <source>
        <dbReference type="ARBA" id="ARBA00022723"/>
    </source>
</evidence>
<dbReference type="AlphaFoldDB" id="A0A6I3KH75"/>
<proteinExistence type="inferred from homology"/>
<evidence type="ECO:0000313" key="5">
    <source>
        <dbReference type="EMBL" id="MTD93022.1"/>
    </source>
</evidence>
<dbReference type="Pfam" id="PF04828">
    <property type="entry name" value="GFA"/>
    <property type="match status" value="1"/>
</dbReference>
<gene>
    <name evidence="5" type="ORF">GIW81_01595</name>
</gene>
<name>A0A6I3KH75_9HYPH</name>
<sequence length="118" mass="12932">MTETKTYTGSCHCGHVAYEVDADLNQVISCNCSICRKRGALLAFVPEDNFRLKSGEALTDYQFNRKVIHHMFCPTCGVGAFARGIRPDGAKMIALNVRCLDGVDLDALTVRKFDGASL</sequence>
<dbReference type="InterPro" id="IPR006913">
    <property type="entry name" value="CENP-V/GFA"/>
</dbReference>
<reference evidence="5 6" key="1">
    <citation type="submission" date="2019-11" db="EMBL/GenBank/DDBJ databases">
        <title>Identification of a novel strain.</title>
        <authorList>
            <person name="Xu Q."/>
            <person name="Wang G."/>
        </authorList>
    </citation>
    <scope>NUCLEOTIDE SEQUENCE [LARGE SCALE GENOMIC DNA]</scope>
    <source>
        <strain evidence="6">xq</strain>
    </source>
</reference>
<dbReference type="PANTHER" id="PTHR28620:SF1">
    <property type="entry name" value="CENP-V_GFA DOMAIN-CONTAINING PROTEIN"/>
    <property type="match status" value="1"/>
</dbReference>
<comment type="similarity">
    <text evidence="1">Belongs to the Gfa family.</text>
</comment>
<dbReference type="SUPFAM" id="SSF51316">
    <property type="entry name" value="Mss4-like"/>
    <property type="match status" value="1"/>
</dbReference>
<dbReference type="Gene3D" id="2.170.150.70">
    <property type="match status" value="1"/>
</dbReference>
<evidence type="ECO:0000259" key="4">
    <source>
        <dbReference type="PROSITE" id="PS51891"/>
    </source>
</evidence>